<protein>
    <submittedName>
        <fullName evidence="3">Adenylate cyclase</fullName>
    </submittedName>
</protein>
<dbReference type="Gene3D" id="1.10.10.10">
    <property type="entry name" value="Winged helix-like DNA-binding domain superfamily/Winged helix DNA-binding domain"/>
    <property type="match status" value="1"/>
</dbReference>
<organism evidence="3 4">
    <name type="scientific">Skermanella aerolata</name>
    <dbReference type="NCBI Taxonomy" id="393310"/>
    <lineage>
        <taxon>Bacteria</taxon>
        <taxon>Pseudomonadati</taxon>
        <taxon>Pseudomonadota</taxon>
        <taxon>Alphaproteobacteria</taxon>
        <taxon>Rhodospirillales</taxon>
        <taxon>Azospirillaceae</taxon>
        <taxon>Skermanella</taxon>
    </lineage>
</organism>
<dbReference type="InterPro" id="IPR036388">
    <property type="entry name" value="WH-like_DNA-bd_sf"/>
</dbReference>
<reference evidence="3 4" key="1">
    <citation type="submission" date="2019-07" db="EMBL/GenBank/DDBJ databases">
        <title>Whole genome shotgun sequence of Skermanella aerolata NBRC 106429.</title>
        <authorList>
            <person name="Hosoyama A."/>
            <person name="Uohara A."/>
            <person name="Ohji S."/>
            <person name="Ichikawa N."/>
        </authorList>
    </citation>
    <scope>NUCLEOTIDE SEQUENCE [LARGE SCALE GENOMIC DNA]</scope>
    <source>
        <strain evidence="3 4">NBRC 106429</strain>
    </source>
</reference>
<dbReference type="Pfam" id="PF03704">
    <property type="entry name" value="BTAD"/>
    <property type="match status" value="1"/>
</dbReference>
<feature type="domain" description="Bacterial transcriptional activator" evidence="2">
    <location>
        <begin position="104"/>
        <end position="243"/>
    </location>
</feature>
<feature type="region of interest" description="Disordered" evidence="1">
    <location>
        <begin position="245"/>
        <end position="270"/>
    </location>
</feature>
<dbReference type="GO" id="GO:0003677">
    <property type="term" value="F:DNA binding"/>
    <property type="evidence" value="ECO:0007669"/>
    <property type="project" value="InterPro"/>
</dbReference>
<evidence type="ECO:0000256" key="1">
    <source>
        <dbReference type="SAM" id="MobiDB-lite"/>
    </source>
</evidence>
<keyword evidence="4" id="KW-1185">Reference proteome</keyword>
<evidence type="ECO:0000313" key="3">
    <source>
        <dbReference type="EMBL" id="GEO37965.1"/>
    </source>
</evidence>
<dbReference type="SUPFAM" id="SSF48452">
    <property type="entry name" value="TPR-like"/>
    <property type="match status" value="2"/>
</dbReference>
<dbReference type="PANTHER" id="PTHR35807">
    <property type="entry name" value="TRANSCRIPTIONAL REGULATOR REDD-RELATED"/>
    <property type="match status" value="1"/>
</dbReference>
<dbReference type="InterPro" id="IPR005158">
    <property type="entry name" value="BTAD"/>
</dbReference>
<evidence type="ECO:0000259" key="2">
    <source>
        <dbReference type="SMART" id="SM01043"/>
    </source>
</evidence>
<dbReference type="Gene3D" id="1.25.40.10">
    <property type="entry name" value="Tetratricopeptide repeat domain"/>
    <property type="match status" value="2"/>
</dbReference>
<dbReference type="GO" id="GO:0006355">
    <property type="term" value="P:regulation of DNA-templated transcription"/>
    <property type="evidence" value="ECO:0007669"/>
    <property type="project" value="InterPro"/>
</dbReference>
<dbReference type="AlphaFoldDB" id="A0A512DNA8"/>
<accession>A0A512DNA8</accession>
<dbReference type="Proteomes" id="UP000321523">
    <property type="component" value="Unassembled WGS sequence"/>
</dbReference>
<dbReference type="SMART" id="SM01043">
    <property type="entry name" value="BTAD"/>
    <property type="match status" value="1"/>
</dbReference>
<proteinExistence type="predicted"/>
<dbReference type="RefSeq" id="WP_044430798.1">
    <property type="nucleotide sequence ID" value="NZ_BJYZ01000008.1"/>
</dbReference>
<evidence type="ECO:0000313" key="4">
    <source>
        <dbReference type="Proteomes" id="UP000321523"/>
    </source>
</evidence>
<dbReference type="InterPro" id="IPR011990">
    <property type="entry name" value="TPR-like_helical_dom_sf"/>
</dbReference>
<gene>
    <name evidence="3" type="ORF">SAE02_21130</name>
</gene>
<dbReference type="OrthoDB" id="649979at2"/>
<dbReference type="SUPFAM" id="SSF46894">
    <property type="entry name" value="C-terminal effector domain of the bipartite response regulators"/>
    <property type="match status" value="1"/>
</dbReference>
<dbReference type="EMBL" id="BJYZ01000008">
    <property type="protein sequence ID" value="GEO37965.1"/>
    <property type="molecule type" value="Genomic_DNA"/>
</dbReference>
<name>A0A512DNA8_9PROT</name>
<dbReference type="InterPro" id="IPR016032">
    <property type="entry name" value="Sig_transdc_resp-reg_C-effctor"/>
</dbReference>
<sequence length="673" mass="74807">MPFDRKPAARLYILGNTRLVSHDGRDATPKSVKSRALLAYLALSPGGVSNRSKISELLWSEAADAKASLRQCLKEVRTTLLSSGLAVLFADVQRVGLDLGSIWVDALEVDRLVRSHDPADLEAVVSLYCGDLLENVDVRDPAFEDWRLVERIRLRRRVCEALEAALARGPEGCDADWVERIALSLLTLDPTSEEAHRTIIRRHAVRGDVAAAIRQYQACRDALARELDIKPSGETEALLRHLRSEEAHRSTHPATPPSLLAPSQPAPPPPAMSSIRLREVLYPTITVVEKLPAIGGPADAAAVTVLASALREALSRKRWLAVRNGPPTPVILPADGSPAAPEGSYRVSLTCLPFLDNIRFCAELQEEATGRILWSNHHDCALGGAGFDLIDDLSRTLAYRLDREIELCEIRRASRLPSQSLSPYDCVMRAIPLIFKLTPEAYAEADRLLTSAQDAGPHESMVYSWRAFWYTLSIGQNWNSDRNATKAEIRFLIQRAMELDSRDAFALAIAGHIASFLDHDYGRALDLFRHSLHLDPNSPYARDFSAVTLCYAGNAPEALNQIAATNEIWQQHPAPFYARTTDCIAFFLAGEHDRAAEIGRRAVRTNPNFQGAYRPLIASLGHMGKVEEAGRYLEDLRKLQPEFSIDWFRANYLPLHRDYNDHYIEGFRKAGVG</sequence>
<comment type="caution">
    <text evidence="3">The sequence shown here is derived from an EMBL/GenBank/DDBJ whole genome shotgun (WGS) entry which is preliminary data.</text>
</comment>
<dbReference type="InterPro" id="IPR051677">
    <property type="entry name" value="AfsR-DnrI-RedD_regulator"/>
</dbReference>